<dbReference type="EMBL" id="JBHUCX010000004">
    <property type="protein sequence ID" value="MFD1673369.1"/>
    <property type="molecule type" value="Genomic_DNA"/>
</dbReference>
<accession>A0ABW4JBB4</accession>
<comment type="caution">
    <text evidence="4">The sequence shown here is derived from an EMBL/GenBank/DDBJ whole genome shotgun (WGS) entry which is preliminary data.</text>
</comment>
<feature type="domain" description="MobA-like NTP transferase" evidence="3">
    <location>
        <begin position="6"/>
        <end position="122"/>
    </location>
</feature>
<dbReference type="PANTHER" id="PTHR43584:SF8">
    <property type="entry name" value="N-ACETYLMURAMATE ALPHA-1-PHOSPHATE URIDYLYLTRANSFERASE"/>
    <property type="match status" value="1"/>
</dbReference>
<dbReference type="GO" id="GO:0016740">
    <property type="term" value="F:transferase activity"/>
    <property type="evidence" value="ECO:0007669"/>
    <property type="project" value="UniProtKB-KW"/>
</dbReference>
<dbReference type="InterPro" id="IPR025877">
    <property type="entry name" value="MobA-like_NTP_Trfase"/>
</dbReference>
<dbReference type="PANTHER" id="PTHR43584">
    <property type="entry name" value="NUCLEOTIDYL TRANSFERASE"/>
    <property type="match status" value="1"/>
</dbReference>
<sequence>MTETSIILAAGRSMRLRPLTDNQPKCLLDMGPKKILDWQLDALKSIGVSQVRMVVGYQKEMIQAHIAAKHAGLEVTYIENKDFETTNTLFSLALALEQFADDFYYMNADVVFEQQILARLKTGENGGFLAIDRKQCREEEVKVLVDNTQITAIGKHLDPAQSYGEFIGVANFTGDFAKRFRNTVLAEAVTGNEMKFFEHALDVMQDKHDMYAVDITGIPCVEVDFPEDYEYAVEEVLRAFPRVDRP</sequence>
<evidence type="ECO:0000313" key="4">
    <source>
        <dbReference type="EMBL" id="MFD1673369.1"/>
    </source>
</evidence>
<keyword evidence="1 4" id="KW-0808">Transferase</keyword>
<evidence type="ECO:0000256" key="2">
    <source>
        <dbReference type="ARBA" id="ARBA00022695"/>
    </source>
</evidence>
<dbReference type="InterPro" id="IPR029044">
    <property type="entry name" value="Nucleotide-diphossugar_trans"/>
</dbReference>
<evidence type="ECO:0000313" key="5">
    <source>
        <dbReference type="Proteomes" id="UP001597079"/>
    </source>
</evidence>
<gene>
    <name evidence="4" type="ORF">ACFSB2_01350</name>
</gene>
<dbReference type="Pfam" id="PF12804">
    <property type="entry name" value="NTP_transf_3"/>
    <property type="match status" value="1"/>
</dbReference>
<dbReference type="RefSeq" id="WP_377940749.1">
    <property type="nucleotide sequence ID" value="NZ_JBHUCX010000004.1"/>
</dbReference>
<dbReference type="Gene3D" id="3.90.550.10">
    <property type="entry name" value="Spore Coat Polysaccharide Biosynthesis Protein SpsA, Chain A"/>
    <property type="match status" value="1"/>
</dbReference>
<proteinExistence type="predicted"/>
<dbReference type="Proteomes" id="UP001597079">
    <property type="component" value="Unassembled WGS sequence"/>
</dbReference>
<evidence type="ECO:0000256" key="1">
    <source>
        <dbReference type="ARBA" id="ARBA00022679"/>
    </source>
</evidence>
<dbReference type="InterPro" id="IPR050065">
    <property type="entry name" value="GlmU-like"/>
</dbReference>
<protein>
    <submittedName>
        <fullName evidence="4">NTP transferase domain-containing protein</fullName>
    </submittedName>
</protein>
<keyword evidence="2" id="KW-0548">Nucleotidyltransferase</keyword>
<organism evidence="4 5">
    <name type="scientific">Alicyclobacillus fodiniaquatilis</name>
    <dbReference type="NCBI Taxonomy" id="1661150"/>
    <lineage>
        <taxon>Bacteria</taxon>
        <taxon>Bacillati</taxon>
        <taxon>Bacillota</taxon>
        <taxon>Bacilli</taxon>
        <taxon>Bacillales</taxon>
        <taxon>Alicyclobacillaceae</taxon>
        <taxon>Alicyclobacillus</taxon>
    </lineage>
</organism>
<dbReference type="CDD" id="cd02523">
    <property type="entry name" value="PC_cytidylyltransferase"/>
    <property type="match status" value="1"/>
</dbReference>
<keyword evidence="5" id="KW-1185">Reference proteome</keyword>
<dbReference type="SUPFAM" id="SSF53448">
    <property type="entry name" value="Nucleotide-diphospho-sugar transferases"/>
    <property type="match status" value="1"/>
</dbReference>
<reference evidence="5" key="1">
    <citation type="journal article" date="2019" name="Int. J. Syst. Evol. Microbiol.">
        <title>The Global Catalogue of Microorganisms (GCM) 10K type strain sequencing project: providing services to taxonomists for standard genome sequencing and annotation.</title>
        <authorList>
            <consortium name="The Broad Institute Genomics Platform"/>
            <consortium name="The Broad Institute Genome Sequencing Center for Infectious Disease"/>
            <person name="Wu L."/>
            <person name="Ma J."/>
        </authorList>
    </citation>
    <scope>NUCLEOTIDE SEQUENCE [LARGE SCALE GENOMIC DNA]</scope>
    <source>
        <strain evidence="5">CGMCC 1.12286</strain>
    </source>
</reference>
<name>A0ABW4JBB4_9BACL</name>
<evidence type="ECO:0000259" key="3">
    <source>
        <dbReference type="Pfam" id="PF12804"/>
    </source>
</evidence>